<accession>A0A4Y6Q0E2</accession>
<evidence type="ECO:0000313" key="2">
    <source>
        <dbReference type="EMBL" id="QDG53950.1"/>
    </source>
</evidence>
<keyword evidence="3" id="KW-1185">Reference proteome</keyword>
<dbReference type="InterPro" id="IPR046228">
    <property type="entry name" value="DUF6261"/>
</dbReference>
<feature type="region of interest" description="Disordered" evidence="1">
    <location>
        <begin position="234"/>
        <end position="271"/>
    </location>
</feature>
<proteinExistence type="predicted"/>
<reference evidence="2 3" key="1">
    <citation type="submission" date="2019-06" db="EMBL/GenBank/DDBJ databases">
        <title>Persicimonas caeni gen. nov., sp. nov., a predatory bacterium isolated from solar saltern.</title>
        <authorList>
            <person name="Wang S."/>
        </authorList>
    </citation>
    <scope>NUCLEOTIDE SEQUENCE [LARGE SCALE GENOMIC DNA]</scope>
    <source>
        <strain evidence="2 3">YN101</strain>
    </source>
</reference>
<dbReference type="AlphaFoldDB" id="A0A4Y6Q0E2"/>
<dbReference type="EMBL" id="CP041186">
    <property type="protein sequence ID" value="QDG53950.1"/>
    <property type="molecule type" value="Genomic_DNA"/>
</dbReference>
<dbReference type="RefSeq" id="WP_141200400.1">
    <property type="nucleotide sequence ID" value="NZ_CP041186.1"/>
</dbReference>
<name>A0A4Y6Q0E2_PERCE</name>
<dbReference type="Pfam" id="PF19775">
    <property type="entry name" value="DUF6261"/>
    <property type="match status" value="1"/>
</dbReference>
<sequence>MRIRGFFDLYQMGVGSLLFCLNDIERQLATLSQPNAPLETRVAAAIDKCHHARSLRTKWLSQDRTTTQSRGGAAETDNAIDSTLSGVNYNLGVLVRSPVDSDQRTKARELRQDFFANGVRPFTSIKYEEQHAAVDEMLGRLRGEYAEHVAACGLNVLVDQLETLNSRFGAQLDVRRRDVVEFDDVEAAEDAARDGFARVLATILADYADQPEVMSALLAQVQDQQERIATYVRRRGNTPEVDPGTGEVVEPRSGDDIDEPSPATDPEPVEA</sequence>
<protein>
    <submittedName>
        <fullName evidence="2">Uncharacterized protein</fullName>
    </submittedName>
</protein>
<dbReference type="Proteomes" id="UP000315995">
    <property type="component" value="Chromosome"/>
</dbReference>
<accession>A0A5B8YC92</accession>
<dbReference type="OrthoDB" id="5505365at2"/>
<organism evidence="2 3">
    <name type="scientific">Persicimonas caeni</name>
    <dbReference type="NCBI Taxonomy" id="2292766"/>
    <lineage>
        <taxon>Bacteria</taxon>
        <taxon>Deltaproteobacteria</taxon>
        <taxon>Bradymonadales</taxon>
        <taxon>Bradymonadaceae</taxon>
        <taxon>Persicimonas</taxon>
    </lineage>
</organism>
<evidence type="ECO:0000256" key="1">
    <source>
        <dbReference type="SAM" id="MobiDB-lite"/>
    </source>
</evidence>
<evidence type="ECO:0000313" key="3">
    <source>
        <dbReference type="Proteomes" id="UP000315995"/>
    </source>
</evidence>
<gene>
    <name evidence="2" type="ORF">FIV42_25365</name>
</gene>